<dbReference type="InterPro" id="IPR024096">
    <property type="entry name" value="NO_sig/Golgi_transp_ligand-bd"/>
</dbReference>
<dbReference type="InterPro" id="IPR004096">
    <property type="entry name" value="V4R"/>
</dbReference>
<dbReference type="EMBL" id="JAHBCL010000003">
    <property type="protein sequence ID" value="MBS7525549.1"/>
    <property type="molecule type" value="Genomic_DNA"/>
</dbReference>
<comment type="caution">
    <text evidence="2">The sequence shown here is derived from an EMBL/GenBank/DDBJ whole genome shotgun (WGS) entry which is preliminary data.</text>
</comment>
<dbReference type="SUPFAM" id="SSF111126">
    <property type="entry name" value="Ligand-binding domain in the NO signalling and Golgi transport"/>
    <property type="match status" value="1"/>
</dbReference>
<feature type="domain" description="4-vinyl reductase 4VR" evidence="1">
    <location>
        <begin position="106"/>
        <end position="168"/>
    </location>
</feature>
<reference evidence="2 3" key="1">
    <citation type="submission" date="2021-05" db="EMBL/GenBank/DDBJ databases">
        <title>Fusibacter ferrireducens sp. nov., an anaerobic, sulfur- and Fe-reducing bacterium isolated from the mangrove sediment.</title>
        <authorList>
            <person name="Qiu D."/>
        </authorList>
    </citation>
    <scope>NUCLEOTIDE SEQUENCE [LARGE SCALE GENOMIC DNA]</scope>
    <source>
        <strain evidence="2 3">DSM 12116</strain>
    </source>
</reference>
<dbReference type="Gene3D" id="3.30.1380.20">
    <property type="entry name" value="Trafficking protein particle complex subunit 3"/>
    <property type="match status" value="1"/>
</dbReference>
<organism evidence="2 3">
    <name type="scientific">Fusibacter paucivorans</name>
    <dbReference type="NCBI Taxonomy" id="76009"/>
    <lineage>
        <taxon>Bacteria</taxon>
        <taxon>Bacillati</taxon>
        <taxon>Bacillota</taxon>
        <taxon>Clostridia</taxon>
        <taxon>Eubacteriales</taxon>
        <taxon>Eubacteriales Family XII. Incertae Sedis</taxon>
        <taxon>Fusibacter</taxon>
    </lineage>
</organism>
<sequence length="173" mass="19080">MQKYAFKWAMLGDIEKGRPNLGGTTTVATYRLMQYCLRDAMEKHVGAEVTDQIFQEAGMLAGAAVYNQFIAGNQELNPFLMALKDILLDLGIGIVRVEKADAETGELILTVSEDLDCSGVPETGESVCTFDEGFIKAVLESFSGRNYDVKEIDCWSTGEKTCRFRAVIIDDEA</sequence>
<dbReference type="Proteomes" id="UP000746471">
    <property type="component" value="Unassembled WGS sequence"/>
</dbReference>
<proteinExistence type="predicted"/>
<dbReference type="SMART" id="SM00989">
    <property type="entry name" value="V4R"/>
    <property type="match status" value="1"/>
</dbReference>
<evidence type="ECO:0000259" key="1">
    <source>
        <dbReference type="SMART" id="SM00989"/>
    </source>
</evidence>
<dbReference type="PANTHER" id="PTHR35090">
    <property type="entry name" value="DNA-DIRECTED RNA POLYMERASE SUBUNIT I"/>
    <property type="match status" value="1"/>
</dbReference>
<name>A0ABS5PK58_9FIRM</name>
<accession>A0ABS5PK58</accession>
<protein>
    <submittedName>
        <fullName evidence="2">4-vinyl reductase</fullName>
    </submittedName>
</protein>
<dbReference type="RefSeq" id="WP_213235337.1">
    <property type="nucleotide sequence ID" value="NZ_JAHBCL010000003.1"/>
</dbReference>
<keyword evidence="3" id="KW-1185">Reference proteome</keyword>
<dbReference type="Pfam" id="PF02830">
    <property type="entry name" value="V4R"/>
    <property type="match status" value="1"/>
</dbReference>
<evidence type="ECO:0000313" key="3">
    <source>
        <dbReference type="Proteomes" id="UP000746471"/>
    </source>
</evidence>
<dbReference type="PANTHER" id="PTHR35090:SF2">
    <property type="entry name" value="ARSR FAMILY TRANSCRIPTIONAL REGULATOR"/>
    <property type="match status" value="1"/>
</dbReference>
<evidence type="ECO:0000313" key="2">
    <source>
        <dbReference type="EMBL" id="MBS7525549.1"/>
    </source>
</evidence>
<gene>
    <name evidence="2" type="ORF">KHM83_02515</name>
</gene>